<dbReference type="InterPro" id="IPR011990">
    <property type="entry name" value="TPR-like_helical_dom_sf"/>
</dbReference>
<feature type="domain" description="RagB/SusD" evidence="6">
    <location>
        <begin position="52"/>
        <end position="366"/>
    </location>
</feature>
<keyword evidence="5" id="KW-0998">Cell outer membrane</keyword>
<comment type="caution">
    <text evidence="7">The sequence shown here is derived from an EMBL/GenBank/DDBJ whole genome shotgun (WGS) entry which is preliminary data.</text>
</comment>
<keyword evidence="8" id="KW-1185">Reference proteome</keyword>
<proteinExistence type="inferred from homology"/>
<evidence type="ECO:0000313" key="7">
    <source>
        <dbReference type="EMBL" id="MCU7695322.1"/>
    </source>
</evidence>
<evidence type="ECO:0000256" key="2">
    <source>
        <dbReference type="ARBA" id="ARBA00006275"/>
    </source>
</evidence>
<organism evidence="7 8">
    <name type="scientific">Haoranjiania flava</name>
    <dbReference type="NCBI Taxonomy" id="1856322"/>
    <lineage>
        <taxon>Bacteria</taxon>
        <taxon>Pseudomonadati</taxon>
        <taxon>Bacteroidota</taxon>
        <taxon>Chitinophagia</taxon>
        <taxon>Chitinophagales</taxon>
        <taxon>Chitinophagaceae</taxon>
        <taxon>Haoranjiania</taxon>
    </lineage>
</organism>
<keyword evidence="4" id="KW-0472">Membrane</keyword>
<reference evidence="7" key="1">
    <citation type="submission" date="2022-10" db="EMBL/GenBank/DDBJ databases">
        <authorList>
            <person name="Kim H.S."/>
            <person name="Kim J.-S."/>
            <person name="Suh M.K."/>
            <person name="Eom M.K."/>
            <person name="Lee J.-S."/>
        </authorList>
    </citation>
    <scope>NUCLEOTIDE SEQUENCE</scope>
    <source>
        <strain evidence="7">LIP-5</strain>
    </source>
</reference>
<protein>
    <submittedName>
        <fullName evidence="7">RagB/SusD family nutrient uptake outer membrane protein</fullName>
    </submittedName>
</protein>
<evidence type="ECO:0000256" key="1">
    <source>
        <dbReference type="ARBA" id="ARBA00004442"/>
    </source>
</evidence>
<evidence type="ECO:0000256" key="4">
    <source>
        <dbReference type="ARBA" id="ARBA00023136"/>
    </source>
</evidence>
<dbReference type="AlphaFoldDB" id="A0AAE3LKU7"/>
<accession>A0AAE3LKU7</accession>
<dbReference type="Proteomes" id="UP001209317">
    <property type="component" value="Unassembled WGS sequence"/>
</dbReference>
<dbReference type="InterPro" id="IPR012944">
    <property type="entry name" value="SusD_RagB_dom"/>
</dbReference>
<evidence type="ECO:0000313" key="8">
    <source>
        <dbReference type="Proteomes" id="UP001209317"/>
    </source>
</evidence>
<keyword evidence="3" id="KW-0732">Signal</keyword>
<comment type="subcellular location">
    <subcellularLocation>
        <location evidence="1">Cell outer membrane</location>
    </subcellularLocation>
</comment>
<comment type="similarity">
    <text evidence="2">Belongs to the SusD family.</text>
</comment>
<evidence type="ECO:0000256" key="3">
    <source>
        <dbReference type="ARBA" id="ARBA00022729"/>
    </source>
</evidence>
<sequence length="367" mass="42838">MKAATACKEAIDVCEAIGFSLYRFIPPTLLSFGPQSLKKIELRSVMTEKWNQEIIWAYRGGTNDLQIQATIKGLDPNFFGNPVPRGNLGVPMKIAYKFYTKNGVPINEDKTWSFINRYNLRTATANDKFYLKEGYTTAAFNFDREPRFYADLAFDGSIWEAQGKTNDNEPFYVQAKFGQTHGKKGNALHSITGYWPKKLVHYSSTLNANTYPLKGYTFPVMRLSDLYLLYAEALNEAYGPSDEAYMYVNRIRERAMLPTVQDAWTNFSVRPEKYTTKDGFREIIQNERTIELAFESQRIFDLKRWKTAPEELNESINGWDMDQENIQAYYREKQYFQMSFSLKDYFWPIPQNDLLRNKRIKQIPGWD</sequence>
<dbReference type="Pfam" id="PF07980">
    <property type="entry name" value="SusD_RagB"/>
    <property type="match status" value="1"/>
</dbReference>
<dbReference type="EMBL" id="JAOTPL010000023">
    <property type="protein sequence ID" value="MCU7695322.1"/>
    <property type="molecule type" value="Genomic_DNA"/>
</dbReference>
<dbReference type="Gene3D" id="1.25.40.390">
    <property type="match status" value="1"/>
</dbReference>
<dbReference type="RefSeq" id="WP_263038810.1">
    <property type="nucleotide sequence ID" value="NZ_JAOTPL010000023.1"/>
</dbReference>
<gene>
    <name evidence="7" type="ORF">OD355_12415</name>
</gene>
<evidence type="ECO:0000256" key="5">
    <source>
        <dbReference type="ARBA" id="ARBA00023237"/>
    </source>
</evidence>
<evidence type="ECO:0000259" key="6">
    <source>
        <dbReference type="Pfam" id="PF07980"/>
    </source>
</evidence>
<name>A0AAE3LKU7_9BACT</name>
<dbReference type="GO" id="GO:0009279">
    <property type="term" value="C:cell outer membrane"/>
    <property type="evidence" value="ECO:0007669"/>
    <property type="project" value="UniProtKB-SubCell"/>
</dbReference>
<dbReference type="SUPFAM" id="SSF48452">
    <property type="entry name" value="TPR-like"/>
    <property type="match status" value="1"/>
</dbReference>